<dbReference type="STRING" id="1123029.SAMN02745172_03499"/>
<keyword evidence="2" id="KW-0472">Membrane</keyword>
<sequence>MKDNESVANKASKAAEEAVSAVGAASGNFRDWANDMEDRIGDTTRRAKAGLRDTGETVREHGRHAVNAAEEGLVQGRELYREGNEAVTRRIGENSILALLAATVAGYAIGVLQSRMHR</sequence>
<keyword evidence="4" id="KW-1185">Reference proteome</keyword>
<organism evidence="3 4">
    <name type="scientific">Pseudoxanthobacter soli DSM 19599</name>
    <dbReference type="NCBI Taxonomy" id="1123029"/>
    <lineage>
        <taxon>Bacteria</taxon>
        <taxon>Pseudomonadati</taxon>
        <taxon>Pseudomonadota</taxon>
        <taxon>Alphaproteobacteria</taxon>
        <taxon>Hyphomicrobiales</taxon>
        <taxon>Segnochrobactraceae</taxon>
        <taxon>Pseudoxanthobacter</taxon>
    </lineage>
</organism>
<feature type="transmembrane region" description="Helical" evidence="2">
    <location>
        <begin position="95"/>
        <end position="112"/>
    </location>
</feature>
<keyword evidence="2" id="KW-0812">Transmembrane</keyword>
<proteinExistence type="predicted"/>
<dbReference type="AlphaFoldDB" id="A0A1M7ZPU7"/>
<evidence type="ECO:0000256" key="1">
    <source>
        <dbReference type="SAM" id="MobiDB-lite"/>
    </source>
</evidence>
<accession>A0A1M7ZPU7</accession>
<keyword evidence="2" id="KW-1133">Transmembrane helix</keyword>
<feature type="region of interest" description="Disordered" evidence="1">
    <location>
        <begin position="40"/>
        <end position="59"/>
    </location>
</feature>
<dbReference type="RefSeq" id="WP_073631079.1">
    <property type="nucleotide sequence ID" value="NZ_FRXO01000008.1"/>
</dbReference>
<reference evidence="3 4" key="1">
    <citation type="submission" date="2016-12" db="EMBL/GenBank/DDBJ databases">
        <authorList>
            <person name="Song W.-J."/>
            <person name="Kurnit D.M."/>
        </authorList>
    </citation>
    <scope>NUCLEOTIDE SEQUENCE [LARGE SCALE GENOMIC DNA]</scope>
    <source>
        <strain evidence="3 4">DSM 19599</strain>
    </source>
</reference>
<evidence type="ECO:0000313" key="4">
    <source>
        <dbReference type="Proteomes" id="UP000186406"/>
    </source>
</evidence>
<name>A0A1M7ZPU7_9HYPH</name>
<dbReference type="Proteomes" id="UP000186406">
    <property type="component" value="Unassembled WGS sequence"/>
</dbReference>
<dbReference type="EMBL" id="FRXO01000008">
    <property type="protein sequence ID" value="SHO66839.1"/>
    <property type="molecule type" value="Genomic_DNA"/>
</dbReference>
<protein>
    <submittedName>
        <fullName evidence="3">Uncharacterized protein</fullName>
    </submittedName>
</protein>
<evidence type="ECO:0000256" key="2">
    <source>
        <dbReference type="SAM" id="Phobius"/>
    </source>
</evidence>
<gene>
    <name evidence="3" type="ORF">SAMN02745172_03499</name>
</gene>
<evidence type="ECO:0000313" key="3">
    <source>
        <dbReference type="EMBL" id="SHO66839.1"/>
    </source>
</evidence>